<proteinExistence type="predicted"/>
<gene>
    <name evidence="1" type="ORF">VFPPC_17918</name>
</gene>
<dbReference type="EMBL" id="LSBJ02000005">
    <property type="protein sequence ID" value="OWT42889.1"/>
    <property type="molecule type" value="Genomic_DNA"/>
</dbReference>
<dbReference type="Proteomes" id="UP000078397">
    <property type="component" value="Unassembled WGS sequence"/>
</dbReference>
<evidence type="ECO:0000313" key="2">
    <source>
        <dbReference type="Proteomes" id="UP000078397"/>
    </source>
</evidence>
<organism evidence="1 2">
    <name type="scientific">Pochonia chlamydosporia 170</name>
    <dbReference type="NCBI Taxonomy" id="1380566"/>
    <lineage>
        <taxon>Eukaryota</taxon>
        <taxon>Fungi</taxon>
        <taxon>Dikarya</taxon>
        <taxon>Ascomycota</taxon>
        <taxon>Pezizomycotina</taxon>
        <taxon>Sordariomycetes</taxon>
        <taxon>Hypocreomycetidae</taxon>
        <taxon>Hypocreales</taxon>
        <taxon>Clavicipitaceae</taxon>
        <taxon>Pochonia</taxon>
    </lineage>
</organism>
<accession>A0A219AQK4</accession>
<dbReference type="GeneID" id="33936813"/>
<name>A0A219AQK4_METCM</name>
<evidence type="ECO:0000313" key="1">
    <source>
        <dbReference type="EMBL" id="OWT42889.1"/>
    </source>
</evidence>
<keyword evidence="2" id="KW-1185">Reference proteome</keyword>
<dbReference type="AlphaFoldDB" id="A0A219AQK4"/>
<protein>
    <submittedName>
        <fullName evidence="1">Uncharacterized protein</fullName>
    </submittedName>
</protein>
<dbReference type="KEGG" id="pchm:VFPPC_17918"/>
<sequence>MRMLVDSTPLLSGHVRAEQKATAVPFRYILSLVGFTRAARHPAGGEITCNSTTIEVPLHNPETLVASKLEQTPACDIRLKHG</sequence>
<reference evidence="1 2" key="1">
    <citation type="journal article" date="2016" name="PLoS Pathog.">
        <title>Biosynthesis of antibiotic leucinostatins in bio-control fungus Purpureocillium lilacinum and their inhibition on phytophthora revealed by genome mining.</title>
        <authorList>
            <person name="Wang G."/>
            <person name="Liu Z."/>
            <person name="Lin R."/>
            <person name="Li E."/>
            <person name="Mao Z."/>
            <person name="Ling J."/>
            <person name="Yang Y."/>
            <person name="Yin W.B."/>
            <person name="Xie B."/>
        </authorList>
    </citation>
    <scope>NUCLEOTIDE SEQUENCE [LARGE SCALE GENOMIC DNA]</scope>
    <source>
        <strain evidence="1">170</strain>
    </source>
</reference>
<comment type="caution">
    <text evidence="1">The sequence shown here is derived from an EMBL/GenBank/DDBJ whole genome shotgun (WGS) entry which is preliminary data.</text>
</comment>
<dbReference type="RefSeq" id="XP_022285356.1">
    <property type="nucleotide sequence ID" value="XM_022429590.1"/>
</dbReference>